<feature type="region of interest" description="Disordered" evidence="1">
    <location>
        <begin position="78"/>
        <end position="108"/>
    </location>
</feature>
<keyword evidence="3" id="KW-1185">Reference proteome</keyword>
<gene>
    <name evidence="2" type="ORF">HMPREF1541_01288</name>
</gene>
<dbReference type="Proteomes" id="UP000030752">
    <property type="component" value="Unassembled WGS sequence"/>
</dbReference>
<dbReference type="VEuPathDB" id="FungiDB:HMPREF1541_01288"/>
<evidence type="ECO:0000313" key="2">
    <source>
        <dbReference type="EMBL" id="ETN47098.1"/>
    </source>
</evidence>
<protein>
    <submittedName>
        <fullName evidence="2">Uncharacterized protein</fullName>
    </submittedName>
</protein>
<dbReference type="AlphaFoldDB" id="W2SGH0"/>
<organism evidence="2 3">
    <name type="scientific">Cyphellophora europaea (strain CBS 101466)</name>
    <name type="common">Phialophora europaea</name>
    <dbReference type="NCBI Taxonomy" id="1220924"/>
    <lineage>
        <taxon>Eukaryota</taxon>
        <taxon>Fungi</taxon>
        <taxon>Dikarya</taxon>
        <taxon>Ascomycota</taxon>
        <taxon>Pezizomycotina</taxon>
        <taxon>Eurotiomycetes</taxon>
        <taxon>Chaetothyriomycetidae</taxon>
        <taxon>Chaetothyriales</taxon>
        <taxon>Cyphellophoraceae</taxon>
        <taxon>Cyphellophora</taxon>
    </lineage>
</organism>
<sequence length="149" mass="17301">MAPTMNSTHCIVPVSLLVDFCELQKMLARTPNPIDSHLYSSITAEINHKVDETIVAFPNTCADVDRLAEQAYQTRKSNLERLQRKQQKREEKKKNKQRLAKADLMTPNDQVRAWLAKRESETQGRRPREEVEVEVNRKRVKVEVKEESS</sequence>
<dbReference type="HOGENOM" id="CLU_1749565_0_0_1"/>
<dbReference type="RefSeq" id="XP_008711810.1">
    <property type="nucleotide sequence ID" value="XM_008713588.1"/>
</dbReference>
<feature type="compositionally biased region" description="Basic and acidic residues" evidence="1">
    <location>
        <begin position="78"/>
        <end position="93"/>
    </location>
</feature>
<dbReference type="InParanoid" id="W2SGH0"/>
<evidence type="ECO:0000256" key="1">
    <source>
        <dbReference type="SAM" id="MobiDB-lite"/>
    </source>
</evidence>
<evidence type="ECO:0000313" key="3">
    <source>
        <dbReference type="Proteomes" id="UP000030752"/>
    </source>
</evidence>
<proteinExistence type="predicted"/>
<accession>W2SGH0</accession>
<dbReference type="GeneID" id="19968627"/>
<dbReference type="EMBL" id="KB822711">
    <property type="protein sequence ID" value="ETN47098.1"/>
    <property type="molecule type" value="Genomic_DNA"/>
</dbReference>
<reference evidence="2 3" key="1">
    <citation type="submission" date="2013-03" db="EMBL/GenBank/DDBJ databases">
        <title>The Genome Sequence of Phialophora europaea CBS 101466.</title>
        <authorList>
            <consortium name="The Broad Institute Genomics Platform"/>
            <person name="Cuomo C."/>
            <person name="de Hoog S."/>
            <person name="Gorbushina A."/>
            <person name="Walker B."/>
            <person name="Young S.K."/>
            <person name="Zeng Q."/>
            <person name="Gargeya S."/>
            <person name="Fitzgerald M."/>
            <person name="Haas B."/>
            <person name="Abouelleil A."/>
            <person name="Allen A.W."/>
            <person name="Alvarado L."/>
            <person name="Arachchi H.M."/>
            <person name="Berlin A.M."/>
            <person name="Chapman S.B."/>
            <person name="Gainer-Dewar J."/>
            <person name="Goldberg J."/>
            <person name="Griggs A."/>
            <person name="Gujja S."/>
            <person name="Hansen M."/>
            <person name="Howarth C."/>
            <person name="Imamovic A."/>
            <person name="Ireland A."/>
            <person name="Larimer J."/>
            <person name="McCowan C."/>
            <person name="Murphy C."/>
            <person name="Pearson M."/>
            <person name="Poon T.W."/>
            <person name="Priest M."/>
            <person name="Roberts A."/>
            <person name="Saif S."/>
            <person name="Shea T."/>
            <person name="Sisk P."/>
            <person name="Sykes S."/>
            <person name="Wortman J."/>
            <person name="Nusbaum C."/>
            <person name="Birren B."/>
        </authorList>
    </citation>
    <scope>NUCLEOTIDE SEQUENCE [LARGE SCALE GENOMIC DNA]</scope>
    <source>
        <strain evidence="2 3">CBS 101466</strain>
    </source>
</reference>
<name>W2SGH0_CYPE1</name>